<sequence>MPVVSAAQALPAHIIEEIVSYIYTLQQPSEDIIDFESPHRPVKLIPLLGICSRWRYIVCAIFYHSVILCIDKPNTFEIYKSHLLRMEEAIENKCEHYICHIDMVININDFCQHWDIHSSNHASILKKCGPLPTVHIMEAYIIQECQLEDDKSIITDRPLEDCLKDIDSNIHTFADALEEILPNRARVEVFRDTIDSYLDTDKPIEEIVTRLNSIINRHTTQLILLNMRFTKHLLTDLPNDSLQIISLVDEVLPKTHVALIQRNINSLEQLYICGTDDYSINSIIIDDASKNNICIYPRLRRLHISECVASNKTINQSTADPFPQLESLECEGKFPFHSTGVLKQGRSHICKLVIYLNDELMEHLTKDGIFTKNAFAQLRSVTLCIDRFDSSNTFNNMNMLVAKAFNLCESTHKIKFSGIKLKNIVKDISELNVSEKLHHLDVRATPLTIDMVIKVLYACPRLLVADIYLQKDPDCWDRGVPANSLLKCYQNEYSDLNFSVLRLNLKKIKFPTIRRASEFILLLVDIVSSITHVRLSRGYSLDMKRVVKSIRTVRKRPAYVGHTKLDNVKFTAKS</sequence>
<dbReference type="EMBL" id="KZ303531">
    <property type="protein sequence ID" value="PIA13586.1"/>
    <property type="molecule type" value="Genomic_DNA"/>
</dbReference>
<name>A0A2G5B3K4_COERN</name>
<organism evidence="1 2">
    <name type="scientific">Coemansia reversa (strain ATCC 12441 / NRRL 1564)</name>
    <dbReference type="NCBI Taxonomy" id="763665"/>
    <lineage>
        <taxon>Eukaryota</taxon>
        <taxon>Fungi</taxon>
        <taxon>Fungi incertae sedis</taxon>
        <taxon>Zoopagomycota</taxon>
        <taxon>Kickxellomycotina</taxon>
        <taxon>Kickxellomycetes</taxon>
        <taxon>Kickxellales</taxon>
        <taxon>Kickxellaceae</taxon>
        <taxon>Coemansia</taxon>
    </lineage>
</organism>
<evidence type="ECO:0000313" key="1">
    <source>
        <dbReference type="EMBL" id="PIA13586.1"/>
    </source>
</evidence>
<dbReference type="Proteomes" id="UP000242474">
    <property type="component" value="Unassembled WGS sequence"/>
</dbReference>
<keyword evidence="2" id="KW-1185">Reference proteome</keyword>
<proteinExistence type="predicted"/>
<evidence type="ECO:0000313" key="2">
    <source>
        <dbReference type="Proteomes" id="UP000242474"/>
    </source>
</evidence>
<protein>
    <recommendedName>
        <fullName evidence="3">F-box domain-containing protein</fullName>
    </recommendedName>
</protein>
<evidence type="ECO:0008006" key="3">
    <source>
        <dbReference type="Google" id="ProtNLM"/>
    </source>
</evidence>
<gene>
    <name evidence="1" type="ORF">COEREDRAFT_89450</name>
</gene>
<reference evidence="1 2" key="1">
    <citation type="journal article" date="2015" name="Genome Biol. Evol.">
        <title>Phylogenomic analyses indicate that early fungi evolved digesting cell walls of algal ancestors of land plants.</title>
        <authorList>
            <person name="Chang Y."/>
            <person name="Wang S."/>
            <person name="Sekimoto S."/>
            <person name="Aerts A.L."/>
            <person name="Choi C."/>
            <person name="Clum A."/>
            <person name="LaButti K.M."/>
            <person name="Lindquist E.A."/>
            <person name="Yee Ngan C."/>
            <person name="Ohm R.A."/>
            <person name="Salamov A.A."/>
            <person name="Grigoriev I.V."/>
            <person name="Spatafora J.W."/>
            <person name="Berbee M.L."/>
        </authorList>
    </citation>
    <scope>NUCLEOTIDE SEQUENCE [LARGE SCALE GENOMIC DNA]</scope>
    <source>
        <strain evidence="1 2">NRRL 1564</strain>
    </source>
</reference>
<dbReference type="OrthoDB" id="5522622at2759"/>
<dbReference type="AlphaFoldDB" id="A0A2G5B3K4"/>
<accession>A0A2G5B3K4</accession>